<name>A0A699L047_TANCI</name>
<dbReference type="InterPro" id="IPR043502">
    <property type="entry name" value="DNA/RNA_pol_sf"/>
</dbReference>
<accession>A0A699L047</accession>
<dbReference type="Gene3D" id="3.30.70.270">
    <property type="match status" value="1"/>
</dbReference>
<sequence>MVFMDLMNQVCKLYLDKFVIVSVDDIFIYSWRNEEHEEHLRQLPELLKNKELYAEFSKCDFLLPKVELLGHIVDKNAAADALSRNEQAKPLRVGALVMTIKSNLPPQIHEARVEALKKKNIKDENLHGMDKDFKNRLDETLSIRRRSWLPHFRDLRKLTMRGSHKSNYFIHHGSDKIYHNLKQLYRWPNMEAGISTCISKCLACLRIRDAYQKPFGLLVQSEMPIGN</sequence>
<organism evidence="3">
    <name type="scientific">Tanacetum cinerariifolium</name>
    <name type="common">Dalmatian daisy</name>
    <name type="synonym">Chrysanthemum cinerariifolium</name>
    <dbReference type="NCBI Taxonomy" id="118510"/>
    <lineage>
        <taxon>Eukaryota</taxon>
        <taxon>Viridiplantae</taxon>
        <taxon>Streptophyta</taxon>
        <taxon>Embryophyta</taxon>
        <taxon>Tracheophyta</taxon>
        <taxon>Spermatophyta</taxon>
        <taxon>Magnoliopsida</taxon>
        <taxon>eudicotyledons</taxon>
        <taxon>Gunneridae</taxon>
        <taxon>Pentapetalae</taxon>
        <taxon>asterids</taxon>
        <taxon>campanulids</taxon>
        <taxon>Asterales</taxon>
        <taxon>Asteraceae</taxon>
        <taxon>Asteroideae</taxon>
        <taxon>Anthemideae</taxon>
        <taxon>Anthemidinae</taxon>
        <taxon>Tanacetum</taxon>
    </lineage>
</organism>
<keyword evidence="3" id="KW-0808">Transferase</keyword>
<dbReference type="Gene3D" id="1.10.340.70">
    <property type="match status" value="1"/>
</dbReference>
<reference evidence="3" key="1">
    <citation type="journal article" date="2019" name="Sci. Rep.">
        <title>Draft genome of Tanacetum cinerariifolium, the natural source of mosquito coil.</title>
        <authorList>
            <person name="Yamashiro T."/>
            <person name="Shiraishi A."/>
            <person name="Satake H."/>
            <person name="Nakayama K."/>
        </authorList>
    </citation>
    <scope>NUCLEOTIDE SEQUENCE</scope>
</reference>
<keyword evidence="3" id="KW-0548">Nucleotidyltransferase</keyword>
<dbReference type="InterPro" id="IPR000477">
    <property type="entry name" value="RT_dom"/>
</dbReference>
<dbReference type="InterPro" id="IPR053134">
    <property type="entry name" value="RNA-dir_DNA_polymerase"/>
</dbReference>
<gene>
    <name evidence="3" type="ORF">Tci_691483</name>
</gene>
<dbReference type="PANTHER" id="PTHR24559:SF427">
    <property type="entry name" value="RNA-DIRECTED DNA POLYMERASE"/>
    <property type="match status" value="1"/>
</dbReference>
<protein>
    <submittedName>
        <fullName evidence="3">Putative reverse transcriptase domain-containing protein</fullName>
    </submittedName>
</protein>
<evidence type="ECO:0000259" key="1">
    <source>
        <dbReference type="Pfam" id="PF00078"/>
    </source>
</evidence>
<dbReference type="GO" id="GO:0003964">
    <property type="term" value="F:RNA-directed DNA polymerase activity"/>
    <property type="evidence" value="ECO:0007669"/>
    <property type="project" value="UniProtKB-KW"/>
</dbReference>
<dbReference type="EMBL" id="BKCJ010572759">
    <property type="protein sequence ID" value="GFB19512.1"/>
    <property type="molecule type" value="Genomic_DNA"/>
</dbReference>
<feature type="domain" description="Integrase zinc-binding" evidence="2">
    <location>
        <begin position="154"/>
        <end position="207"/>
    </location>
</feature>
<comment type="caution">
    <text evidence="3">The sequence shown here is derived from an EMBL/GenBank/DDBJ whole genome shotgun (WGS) entry which is preliminary data.</text>
</comment>
<dbReference type="Pfam" id="PF00078">
    <property type="entry name" value="RVT_1"/>
    <property type="match status" value="1"/>
</dbReference>
<evidence type="ECO:0000259" key="2">
    <source>
        <dbReference type="Pfam" id="PF17921"/>
    </source>
</evidence>
<dbReference type="InterPro" id="IPR041588">
    <property type="entry name" value="Integrase_H2C2"/>
</dbReference>
<dbReference type="InterPro" id="IPR043128">
    <property type="entry name" value="Rev_trsase/Diguanyl_cyclase"/>
</dbReference>
<dbReference type="PANTHER" id="PTHR24559">
    <property type="entry name" value="TRANSPOSON TY3-I GAG-POL POLYPROTEIN"/>
    <property type="match status" value="1"/>
</dbReference>
<dbReference type="Pfam" id="PF17921">
    <property type="entry name" value="Integrase_H2C2"/>
    <property type="match status" value="1"/>
</dbReference>
<dbReference type="AlphaFoldDB" id="A0A699L047"/>
<dbReference type="SUPFAM" id="SSF56672">
    <property type="entry name" value="DNA/RNA polymerases"/>
    <property type="match status" value="1"/>
</dbReference>
<keyword evidence="3" id="KW-0695">RNA-directed DNA polymerase</keyword>
<proteinExistence type="predicted"/>
<feature type="domain" description="Reverse transcriptase" evidence="1">
    <location>
        <begin position="3"/>
        <end position="72"/>
    </location>
</feature>
<evidence type="ECO:0000313" key="3">
    <source>
        <dbReference type="EMBL" id="GFB19512.1"/>
    </source>
</evidence>